<comment type="caution">
    <text evidence="2">The sequence shown here is derived from an EMBL/GenBank/DDBJ whole genome shotgun (WGS) entry which is preliminary data.</text>
</comment>
<dbReference type="InterPro" id="IPR049244">
    <property type="entry name" value="DUF6879"/>
</dbReference>
<evidence type="ECO:0000259" key="1">
    <source>
        <dbReference type="Pfam" id="PF21806"/>
    </source>
</evidence>
<proteinExistence type="predicted"/>
<dbReference type="Pfam" id="PF21806">
    <property type="entry name" value="DUF6879"/>
    <property type="match status" value="1"/>
</dbReference>
<protein>
    <recommendedName>
        <fullName evidence="1">DUF6879 domain-containing protein</fullName>
    </recommendedName>
</protein>
<sequence>MRRFLAGESEDMTWFQNWTGIVKQAVTDGRTMRRVRVVSVPLSDYARYGLDLARHNNAAGEDIRYLDRRDAAGLPEFDFWVFDSNRVAKLHFTDDHKLLGAEIITDPSVVVECSTALDDAFHRSVSRDEFAARIQSP</sequence>
<dbReference type="AlphaFoldDB" id="A0A367FDL0"/>
<reference evidence="2 3" key="1">
    <citation type="submission" date="2018-06" db="EMBL/GenBank/DDBJ databases">
        <title>Sphaerisporangium craniellae sp. nov., isolated from a marine sponge in the South China Sea.</title>
        <authorList>
            <person name="Li L."/>
        </authorList>
    </citation>
    <scope>NUCLEOTIDE SEQUENCE [LARGE SCALE GENOMIC DNA]</scope>
    <source>
        <strain evidence="2 3">CCTCC AA 208026</strain>
    </source>
</reference>
<feature type="domain" description="DUF6879" evidence="1">
    <location>
        <begin position="1"/>
        <end position="131"/>
    </location>
</feature>
<dbReference type="Proteomes" id="UP000253094">
    <property type="component" value="Unassembled WGS sequence"/>
</dbReference>
<evidence type="ECO:0000313" key="3">
    <source>
        <dbReference type="Proteomes" id="UP000253094"/>
    </source>
</evidence>
<name>A0A367FDL0_9ACTN</name>
<keyword evidence="3" id="KW-1185">Reference proteome</keyword>
<dbReference type="EMBL" id="QOIL01000014">
    <property type="protein sequence ID" value="RCG28371.1"/>
    <property type="molecule type" value="Genomic_DNA"/>
</dbReference>
<accession>A0A367FDL0</accession>
<organism evidence="2 3">
    <name type="scientific">Sphaerisporangium album</name>
    <dbReference type="NCBI Taxonomy" id="509200"/>
    <lineage>
        <taxon>Bacteria</taxon>
        <taxon>Bacillati</taxon>
        <taxon>Actinomycetota</taxon>
        <taxon>Actinomycetes</taxon>
        <taxon>Streptosporangiales</taxon>
        <taxon>Streptosporangiaceae</taxon>
        <taxon>Sphaerisporangium</taxon>
    </lineage>
</organism>
<gene>
    <name evidence="2" type="ORF">DQ384_23750</name>
</gene>
<dbReference type="OrthoDB" id="3821358at2"/>
<evidence type="ECO:0000313" key="2">
    <source>
        <dbReference type="EMBL" id="RCG28371.1"/>
    </source>
</evidence>